<evidence type="ECO:0000313" key="10">
    <source>
        <dbReference type="Proteomes" id="UP000657006"/>
    </source>
</evidence>
<accession>A0A926DRU9</accession>
<dbReference type="PANTHER" id="PTHR35529">
    <property type="entry name" value="MANGANESE EFFLUX PUMP MNTP-RELATED"/>
    <property type="match status" value="1"/>
</dbReference>
<feature type="transmembrane region" description="Helical" evidence="8">
    <location>
        <begin position="106"/>
        <end position="125"/>
    </location>
</feature>
<comment type="function">
    <text evidence="8">Probably functions as a manganese efflux pump.</text>
</comment>
<keyword evidence="6 8" id="KW-0472">Membrane</keyword>
<keyword evidence="5 8" id="KW-0406">Ion transport</keyword>
<evidence type="ECO:0000256" key="6">
    <source>
        <dbReference type="ARBA" id="ARBA00023136"/>
    </source>
</evidence>
<evidence type="ECO:0000256" key="8">
    <source>
        <dbReference type="HAMAP-Rule" id="MF_01521"/>
    </source>
</evidence>
<dbReference type="Proteomes" id="UP000657006">
    <property type="component" value="Unassembled WGS sequence"/>
</dbReference>
<comment type="similarity">
    <text evidence="8">Belongs to the MntP (TC 9.B.29) family.</text>
</comment>
<dbReference type="PANTHER" id="PTHR35529:SF1">
    <property type="entry name" value="MANGANESE EFFLUX PUMP MNTP-RELATED"/>
    <property type="match status" value="1"/>
</dbReference>
<dbReference type="GO" id="GO:0005886">
    <property type="term" value="C:plasma membrane"/>
    <property type="evidence" value="ECO:0007669"/>
    <property type="project" value="UniProtKB-SubCell"/>
</dbReference>
<feature type="transmembrane region" description="Helical" evidence="8">
    <location>
        <begin position="131"/>
        <end position="152"/>
    </location>
</feature>
<dbReference type="GO" id="GO:0005384">
    <property type="term" value="F:manganese ion transmembrane transporter activity"/>
    <property type="evidence" value="ECO:0007669"/>
    <property type="project" value="UniProtKB-UniRule"/>
</dbReference>
<protein>
    <recommendedName>
        <fullName evidence="8">Putative manganese efflux pump MntP</fullName>
    </recommendedName>
</protein>
<dbReference type="EMBL" id="JACRSQ010000005">
    <property type="protein sequence ID" value="MBC8542891.1"/>
    <property type="molecule type" value="Genomic_DNA"/>
</dbReference>
<gene>
    <name evidence="8" type="primary">mntP</name>
    <name evidence="9" type="ORF">H8730_04965</name>
</gene>
<keyword evidence="7 8" id="KW-0464">Manganese</keyword>
<name>A0A926DRU9_9FIRM</name>
<evidence type="ECO:0000256" key="3">
    <source>
        <dbReference type="ARBA" id="ARBA00022692"/>
    </source>
</evidence>
<keyword evidence="1 8" id="KW-0813">Transport</keyword>
<keyword evidence="4 8" id="KW-1133">Transmembrane helix</keyword>
<dbReference type="HAMAP" id="MF_01521">
    <property type="entry name" value="MntP_pump"/>
    <property type="match status" value="1"/>
</dbReference>
<keyword evidence="2 8" id="KW-1003">Cell membrane</keyword>
<dbReference type="Pfam" id="PF02659">
    <property type="entry name" value="Mntp"/>
    <property type="match status" value="1"/>
</dbReference>
<sequence length="182" mass="19398">MSVWEVIMIGIGLSMDAAAVSMTNGMVYPKTCRTKILSMPLFFGGFQALMPLLGYYASGVFADFLSRYSGIIVLIILGVIGCKMVYDGLHPQLEEETDCSLTYRMLLLQAVATSIDAFAVGVGFSAMQVNIVQAVSIIGVTTLVCSFLSIAIGKKFGNMLGNKAQILGGMILIIIGIKGMFG</sequence>
<feature type="transmembrane region" description="Helical" evidence="8">
    <location>
        <begin position="36"/>
        <end position="56"/>
    </location>
</feature>
<evidence type="ECO:0000256" key="4">
    <source>
        <dbReference type="ARBA" id="ARBA00022989"/>
    </source>
</evidence>
<dbReference type="InterPro" id="IPR003810">
    <property type="entry name" value="Mntp/YtaF"/>
</dbReference>
<comment type="caution">
    <text evidence="9">The sequence shown here is derived from an EMBL/GenBank/DDBJ whole genome shotgun (WGS) entry which is preliminary data.</text>
</comment>
<feature type="transmembrane region" description="Helical" evidence="8">
    <location>
        <begin position="164"/>
        <end position="181"/>
    </location>
</feature>
<dbReference type="AlphaFoldDB" id="A0A926DRU9"/>
<evidence type="ECO:0000313" key="9">
    <source>
        <dbReference type="EMBL" id="MBC8542891.1"/>
    </source>
</evidence>
<keyword evidence="10" id="KW-1185">Reference proteome</keyword>
<evidence type="ECO:0000256" key="7">
    <source>
        <dbReference type="ARBA" id="ARBA00023211"/>
    </source>
</evidence>
<comment type="subcellular location">
    <subcellularLocation>
        <location evidence="8">Cell membrane</location>
        <topology evidence="8">Multi-pass membrane protein</topology>
    </subcellularLocation>
</comment>
<evidence type="ECO:0000256" key="2">
    <source>
        <dbReference type="ARBA" id="ARBA00022475"/>
    </source>
</evidence>
<dbReference type="InterPro" id="IPR022929">
    <property type="entry name" value="Put_MntP"/>
</dbReference>
<evidence type="ECO:0000256" key="1">
    <source>
        <dbReference type="ARBA" id="ARBA00022448"/>
    </source>
</evidence>
<organism evidence="9 10">
    <name type="scientific">Bianquea renquensis</name>
    <dbReference type="NCBI Taxonomy" id="2763661"/>
    <lineage>
        <taxon>Bacteria</taxon>
        <taxon>Bacillati</taxon>
        <taxon>Bacillota</taxon>
        <taxon>Clostridia</taxon>
        <taxon>Eubacteriales</taxon>
        <taxon>Bianqueaceae</taxon>
        <taxon>Bianquea</taxon>
    </lineage>
</organism>
<reference evidence="9" key="1">
    <citation type="submission" date="2020-08" db="EMBL/GenBank/DDBJ databases">
        <title>Genome public.</title>
        <authorList>
            <person name="Liu C."/>
            <person name="Sun Q."/>
        </authorList>
    </citation>
    <scope>NUCLEOTIDE SEQUENCE</scope>
    <source>
        <strain evidence="9">NSJ-32</strain>
    </source>
</reference>
<feature type="transmembrane region" description="Helical" evidence="8">
    <location>
        <begin position="6"/>
        <end position="24"/>
    </location>
</feature>
<proteinExistence type="inferred from homology"/>
<dbReference type="RefSeq" id="WP_177718222.1">
    <property type="nucleotide sequence ID" value="NZ_JACRSQ010000005.1"/>
</dbReference>
<evidence type="ECO:0000256" key="5">
    <source>
        <dbReference type="ARBA" id="ARBA00023065"/>
    </source>
</evidence>
<keyword evidence="3 8" id="KW-0812">Transmembrane</keyword>
<feature type="transmembrane region" description="Helical" evidence="8">
    <location>
        <begin position="68"/>
        <end position="86"/>
    </location>
</feature>